<dbReference type="Gene3D" id="3.40.30.10">
    <property type="entry name" value="Glutaredoxin"/>
    <property type="match status" value="1"/>
</dbReference>
<keyword evidence="2" id="KW-0575">Peroxidase</keyword>
<dbReference type="EMBL" id="UINC01033280">
    <property type="protein sequence ID" value="SVB22310.1"/>
    <property type="molecule type" value="Genomic_DNA"/>
</dbReference>
<dbReference type="PRINTS" id="PR01011">
    <property type="entry name" value="GLUTPROXDASE"/>
</dbReference>
<dbReference type="InterPro" id="IPR036249">
    <property type="entry name" value="Thioredoxin-like_sf"/>
</dbReference>
<comment type="similarity">
    <text evidence="1">Belongs to the glutathione peroxidase family.</text>
</comment>
<dbReference type="InterPro" id="IPR029759">
    <property type="entry name" value="GPX_AS"/>
</dbReference>
<dbReference type="Pfam" id="PF00255">
    <property type="entry name" value="GSHPx"/>
    <property type="match status" value="1"/>
</dbReference>
<dbReference type="PIRSF" id="PIRSF000303">
    <property type="entry name" value="Glutathion_perox"/>
    <property type="match status" value="1"/>
</dbReference>
<evidence type="ECO:0000256" key="1">
    <source>
        <dbReference type="ARBA" id="ARBA00006926"/>
    </source>
</evidence>
<dbReference type="InterPro" id="IPR000889">
    <property type="entry name" value="Glutathione_peroxidase"/>
</dbReference>
<dbReference type="GO" id="GO:0034599">
    <property type="term" value="P:cellular response to oxidative stress"/>
    <property type="evidence" value="ECO:0007669"/>
    <property type="project" value="TreeGrafter"/>
</dbReference>
<protein>
    <recommendedName>
        <fullName evidence="5">Glutathione peroxidase</fullName>
    </recommendedName>
</protein>
<sequence>MRTIFTLFIFSLLIIAPSMANNAYDYNFTSINEEDVINLSDYKGKTIVVVNTASLCGFTYQYEGLQSLYAKYKDEGLVVIGVPSNQFLQEEPGDEKQIKEFCESTFGITFPLTVKSKVRGSDAHPFYKWARNELSFIAGVPRWNFHKIIIDKNGNAAAGYTALTKPSSKKFINKIEELLSL</sequence>
<evidence type="ECO:0000256" key="2">
    <source>
        <dbReference type="ARBA" id="ARBA00022559"/>
    </source>
</evidence>
<organism evidence="4">
    <name type="scientific">marine metagenome</name>
    <dbReference type="NCBI Taxonomy" id="408172"/>
    <lineage>
        <taxon>unclassified sequences</taxon>
        <taxon>metagenomes</taxon>
        <taxon>ecological metagenomes</taxon>
    </lineage>
</organism>
<dbReference type="SUPFAM" id="SSF52833">
    <property type="entry name" value="Thioredoxin-like"/>
    <property type="match status" value="1"/>
</dbReference>
<dbReference type="AlphaFoldDB" id="A0A382C8B9"/>
<dbReference type="PANTHER" id="PTHR11592:SF78">
    <property type="entry name" value="GLUTATHIONE PEROXIDASE"/>
    <property type="match status" value="1"/>
</dbReference>
<name>A0A382C8B9_9ZZZZ</name>
<dbReference type="PANTHER" id="PTHR11592">
    <property type="entry name" value="GLUTATHIONE PEROXIDASE"/>
    <property type="match status" value="1"/>
</dbReference>
<reference evidence="4" key="1">
    <citation type="submission" date="2018-05" db="EMBL/GenBank/DDBJ databases">
        <authorList>
            <person name="Lanie J.A."/>
            <person name="Ng W.-L."/>
            <person name="Kazmierczak K.M."/>
            <person name="Andrzejewski T.M."/>
            <person name="Davidsen T.M."/>
            <person name="Wayne K.J."/>
            <person name="Tettelin H."/>
            <person name="Glass J.I."/>
            <person name="Rusch D."/>
            <person name="Podicherti R."/>
            <person name="Tsui H.-C.T."/>
            <person name="Winkler M.E."/>
        </authorList>
    </citation>
    <scope>NUCLEOTIDE SEQUENCE</scope>
</reference>
<dbReference type="PROSITE" id="PS00460">
    <property type="entry name" value="GLUTATHIONE_PEROXID_1"/>
    <property type="match status" value="1"/>
</dbReference>
<evidence type="ECO:0000313" key="4">
    <source>
        <dbReference type="EMBL" id="SVB22310.1"/>
    </source>
</evidence>
<dbReference type="GO" id="GO:0004601">
    <property type="term" value="F:peroxidase activity"/>
    <property type="evidence" value="ECO:0007669"/>
    <property type="project" value="UniProtKB-KW"/>
</dbReference>
<accession>A0A382C8B9</accession>
<evidence type="ECO:0000256" key="3">
    <source>
        <dbReference type="ARBA" id="ARBA00023002"/>
    </source>
</evidence>
<evidence type="ECO:0008006" key="5">
    <source>
        <dbReference type="Google" id="ProtNLM"/>
    </source>
</evidence>
<dbReference type="CDD" id="cd00340">
    <property type="entry name" value="GSH_Peroxidase"/>
    <property type="match status" value="1"/>
</dbReference>
<dbReference type="PROSITE" id="PS51355">
    <property type="entry name" value="GLUTATHIONE_PEROXID_3"/>
    <property type="match status" value="1"/>
</dbReference>
<keyword evidence="3" id="KW-0560">Oxidoreductase</keyword>
<proteinExistence type="inferred from homology"/>
<gene>
    <name evidence="4" type="ORF">METZ01_LOCUS175164</name>
</gene>